<evidence type="ECO:0000313" key="1">
    <source>
        <dbReference type="EMBL" id="TNN55143.1"/>
    </source>
</evidence>
<keyword evidence="2" id="KW-1185">Reference proteome</keyword>
<dbReference type="Proteomes" id="UP000314294">
    <property type="component" value="Unassembled WGS sequence"/>
</dbReference>
<comment type="caution">
    <text evidence="1">The sequence shown here is derived from an EMBL/GenBank/DDBJ whole genome shotgun (WGS) entry which is preliminary data.</text>
</comment>
<proteinExistence type="predicted"/>
<dbReference type="EMBL" id="SRLO01000464">
    <property type="protein sequence ID" value="TNN55143.1"/>
    <property type="molecule type" value="Genomic_DNA"/>
</dbReference>
<accession>A0A4Z2GQU6</accession>
<protein>
    <submittedName>
        <fullName evidence="1">Uncharacterized protein</fullName>
    </submittedName>
</protein>
<sequence>MASTSPLVTSSVLRLPMKTRELRERGSVLLVTLLLAIGLPVRVAGGLPARLSLLEEKKKRGVSRNGARIKGQLQNSHHQGGHTWGPIAVLLRARGRVASRLRLDSLVLSTSSSLRCSSSSWRNGANDEYIGTCVAAGGRFLPAAAALGLPAAPLARSSLSLCSRTACRVLRYSREKLLMVLQKSSAWVSLAVARE</sequence>
<reference evidence="1 2" key="1">
    <citation type="submission" date="2019-03" db="EMBL/GenBank/DDBJ databases">
        <title>First draft genome of Liparis tanakae, snailfish: a comprehensive survey of snailfish specific genes.</title>
        <authorList>
            <person name="Kim W."/>
            <person name="Song I."/>
            <person name="Jeong J.-H."/>
            <person name="Kim D."/>
            <person name="Kim S."/>
            <person name="Ryu S."/>
            <person name="Song J.Y."/>
            <person name="Lee S.K."/>
        </authorList>
    </citation>
    <scope>NUCLEOTIDE SEQUENCE [LARGE SCALE GENOMIC DNA]</scope>
    <source>
        <tissue evidence="1">Muscle</tissue>
    </source>
</reference>
<evidence type="ECO:0000313" key="2">
    <source>
        <dbReference type="Proteomes" id="UP000314294"/>
    </source>
</evidence>
<gene>
    <name evidence="1" type="ORF">EYF80_034667</name>
</gene>
<dbReference type="AlphaFoldDB" id="A0A4Z2GQU6"/>
<name>A0A4Z2GQU6_9TELE</name>
<organism evidence="1 2">
    <name type="scientific">Liparis tanakae</name>
    <name type="common">Tanaka's snailfish</name>
    <dbReference type="NCBI Taxonomy" id="230148"/>
    <lineage>
        <taxon>Eukaryota</taxon>
        <taxon>Metazoa</taxon>
        <taxon>Chordata</taxon>
        <taxon>Craniata</taxon>
        <taxon>Vertebrata</taxon>
        <taxon>Euteleostomi</taxon>
        <taxon>Actinopterygii</taxon>
        <taxon>Neopterygii</taxon>
        <taxon>Teleostei</taxon>
        <taxon>Neoteleostei</taxon>
        <taxon>Acanthomorphata</taxon>
        <taxon>Eupercaria</taxon>
        <taxon>Perciformes</taxon>
        <taxon>Cottioidei</taxon>
        <taxon>Cottales</taxon>
        <taxon>Liparidae</taxon>
        <taxon>Liparis</taxon>
    </lineage>
</organism>